<feature type="transmembrane region" description="Helical" evidence="5">
    <location>
        <begin position="90"/>
        <end position="111"/>
    </location>
</feature>
<comment type="caution">
    <text evidence="7">The sequence shown here is derived from an EMBL/GenBank/DDBJ whole genome shotgun (WGS) entry which is preliminary data.</text>
</comment>
<evidence type="ECO:0000256" key="3">
    <source>
        <dbReference type="ARBA" id="ARBA00022989"/>
    </source>
</evidence>
<keyword evidence="4 5" id="KW-0472">Membrane</keyword>
<name>A0A918JEX4_9ALTE</name>
<feature type="transmembrane region" description="Helical" evidence="5">
    <location>
        <begin position="131"/>
        <end position="151"/>
    </location>
</feature>
<evidence type="ECO:0000256" key="1">
    <source>
        <dbReference type="ARBA" id="ARBA00004141"/>
    </source>
</evidence>
<evidence type="ECO:0000256" key="2">
    <source>
        <dbReference type="ARBA" id="ARBA00022692"/>
    </source>
</evidence>
<evidence type="ECO:0000313" key="8">
    <source>
        <dbReference type="Proteomes" id="UP000631300"/>
    </source>
</evidence>
<dbReference type="InterPro" id="IPR006977">
    <property type="entry name" value="Yip1_dom"/>
</dbReference>
<dbReference type="AlphaFoldDB" id="A0A918JEX4"/>
<dbReference type="GO" id="GO:0016020">
    <property type="term" value="C:membrane"/>
    <property type="evidence" value="ECO:0007669"/>
    <property type="project" value="UniProtKB-SubCell"/>
</dbReference>
<comment type="subcellular location">
    <subcellularLocation>
        <location evidence="1">Membrane</location>
        <topology evidence="1">Multi-pass membrane protein</topology>
    </subcellularLocation>
</comment>
<proteinExistence type="predicted"/>
<dbReference type="EMBL" id="BMXP01000001">
    <property type="protein sequence ID" value="GGW74422.1"/>
    <property type="molecule type" value="Genomic_DNA"/>
</dbReference>
<sequence>MHQVTNPLQACNDIFFKPNGVFHAIGEKDNWSWLPFFIVTIMAALPAYLYFNAVDISWYQDMVISNQYGELSPAEQDQYRQGMTRTAMTAFALIGTVVGLLVINAIIAVYLNLVSRNDEDCVHGFTDWFGFTWWTGMPVVVNSLIAVVLLLVADGYQIDPVTLAPLSLAFILGADMSSDWFGLLQTIRLDIIWSVYLTMVGVRQWTRFSNQKSAVIAIIPLAVILGIWLLAIIL</sequence>
<evidence type="ECO:0000313" key="7">
    <source>
        <dbReference type="EMBL" id="GGW74422.1"/>
    </source>
</evidence>
<keyword evidence="8" id="KW-1185">Reference proteome</keyword>
<reference evidence="7" key="2">
    <citation type="submission" date="2020-09" db="EMBL/GenBank/DDBJ databases">
        <authorList>
            <person name="Sun Q."/>
            <person name="Kim S."/>
        </authorList>
    </citation>
    <scope>NUCLEOTIDE SEQUENCE</scope>
    <source>
        <strain evidence="7">KCTC 22164</strain>
    </source>
</reference>
<dbReference type="RefSeq" id="WP_189403317.1">
    <property type="nucleotide sequence ID" value="NZ_BMXP01000001.1"/>
</dbReference>
<keyword evidence="3 5" id="KW-1133">Transmembrane helix</keyword>
<feature type="transmembrane region" description="Helical" evidence="5">
    <location>
        <begin position="214"/>
        <end position="233"/>
    </location>
</feature>
<feature type="domain" description="Yip1" evidence="6">
    <location>
        <begin position="13"/>
        <end position="230"/>
    </location>
</feature>
<gene>
    <name evidence="7" type="ORF">GCM10007391_02980</name>
</gene>
<protein>
    <submittedName>
        <fullName evidence="7">Membrane protein</fullName>
    </submittedName>
</protein>
<reference evidence="7" key="1">
    <citation type="journal article" date="2014" name="Int. J. Syst. Evol. Microbiol.">
        <title>Complete genome sequence of Corynebacterium casei LMG S-19264T (=DSM 44701T), isolated from a smear-ripened cheese.</title>
        <authorList>
            <consortium name="US DOE Joint Genome Institute (JGI-PGF)"/>
            <person name="Walter F."/>
            <person name="Albersmeier A."/>
            <person name="Kalinowski J."/>
            <person name="Ruckert C."/>
        </authorList>
    </citation>
    <scope>NUCLEOTIDE SEQUENCE</scope>
    <source>
        <strain evidence="7">KCTC 22164</strain>
    </source>
</reference>
<dbReference type="Proteomes" id="UP000631300">
    <property type="component" value="Unassembled WGS sequence"/>
</dbReference>
<evidence type="ECO:0000259" key="6">
    <source>
        <dbReference type="Pfam" id="PF04893"/>
    </source>
</evidence>
<evidence type="ECO:0000256" key="5">
    <source>
        <dbReference type="SAM" id="Phobius"/>
    </source>
</evidence>
<dbReference type="Pfam" id="PF04893">
    <property type="entry name" value="Yip1"/>
    <property type="match status" value="1"/>
</dbReference>
<organism evidence="7 8">
    <name type="scientific">Alteromonas halophila</name>
    <dbReference type="NCBI Taxonomy" id="516698"/>
    <lineage>
        <taxon>Bacteria</taxon>
        <taxon>Pseudomonadati</taxon>
        <taxon>Pseudomonadota</taxon>
        <taxon>Gammaproteobacteria</taxon>
        <taxon>Alteromonadales</taxon>
        <taxon>Alteromonadaceae</taxon>
        <taxon>Alteromonas/Salinimonas group</taxon>
        <taxon>Alteromonas</taxon>
    </lineage>
</organism>
<evidence type="ECO:0000256" key="4">
    <source>
        <dbReference type="ARBA" id="ARBA00023136"/>
    </source>
</evidence>
<feature type="transmembrane region" description="Helical" evidence="5">
    <location>
        <begin position="31"/>
        <end position="51"/>
    </location>
</feature>
<accession>A0A918JEX4</accession>
<keyword evidence="2 5" id="KW-0812">Transmembrane</keyword>